<reference evidence="11 12" key="1">
    <citation type="submission" date="2018-08" db="EMBL/GenBank/DDBJ databases">
        <title>Horizontal acquisition of hydrogen conversion ability and other habitat adaptations in Hydrogenovibrio crunogenus strains.</title>
        <authorList>
            <person name="Gonnella G."/>
            <person name="Adam N."/>
            <person name="Perner M."/>
        </authorList>
    </citation>
    <scope>NUCLEOTIDE SEQUENCE [LARGE SCALE GENOMIC DNA]</scope>
    <source>
        <strain evidence="11 12">SP-41</strain>
    </source>
</reference>
<proteinExistence type="inferred from homology"/>
<dbReference type="InterPro" id="IPR003660">
    <property type="entry name" value="HAMP_dom"/>
</dbReference>
<dbReference type="SMART" id="SM00304">
    <property type="entry name" value="HAMP"/>
    <property type="match status" value="2"/>
</dbReference>
<dbReference type="CDD" id="cd17527">
    <property type="entry name" value="HAMP_II"/>
    <property type="match status" value="1"/>
</dbReference>
<keyword evidence="8" id="KW-1133">Transmembrane helix</keyword>
<dbReference type="PROSITE" id="PS50885">
    <property type="entry name" value="HAMP"/>
    <property type="match status" value="2"/>
</dbReference>
<evidence type="ECO:0000256" key="4">
    <source>
        <dbReference type="ARBA" id="ARBA00029447"/>
    </source>
</evidence>
<dbReference type="GO" id="GO:0007165">
    <property type="term" value="P:signal transduction"/>
    <property type="evidence" value="ECO:0007669"/>
    <property type="project" value="UniProtKB-KW"/>
</dbReference>
<feature type="domain" description="HAMP" evidence="10">
    <location>
        <begin position="213"/>
        <end position="265"/>
    </location>
</feature>
<dbReference type="PROSITE" id="PS50111">
    <property type="entry name" value="CHEMOTAXIS_TRANSDUC_2"/>
    <property type="match status" value="1"/>
</dbReference>
<dbReference type="CDD" id="cd11386">
    <property type="entry name" value="MCP_signal"/>
    <property type="match status" value="1"/>
</dbReference>
<feature type="domain" description="HAMP" evidence="10">
    <location>
        <begin position="394"/>
        <end position="446"/>
    </location>
</feature>
<evidence type="ECO:0000256" key="8">
    <source>
        <dbReference type="SAM" id="Phobius"/>
    </source>
</evidence>
<feature type="transmembrane region" description="Helical" evidence="8">
    <location>
        <begin position="189"/>
        <end position="209"/>
    </location>
</feature>
<dbReference type="Pfam" id="PF18947">
    <property type="entry name" value="HAMP_2"/>
    <property type="match status" value="1"/>
</dbReference>
<evidence type="ECO:0000313" key="11">
    <source>
        <dbReference type="EMBL" id="QBZ82682.1"/>
    </source>
</evidence>
<dbReference type="SMART" id="SM00283">
    <property type="entry name" value="MA"/>
    <property type="match status" value="1"/>
</dbReference>
<dbReference type="CDD" id="cd17528">
    <property type="entry name" value="HAMP_III"/>
    <property type="match status" value="1"/>
</dbReference>
<comment type="similarity">
    <text evidence="4">Belongs to the methyl-accepting chemotaxis (MCP) protein family.</text>
</comment>
<feature type="domain" description="Methyl-accepting transducer" evidence="9">
    <location>
        <begin position="451"/>
        <end position="680"/>
    </location>
</feature>
<dbReference type="Proteomes" id="UP000296201">
    <property type="component" value="Chromosome"/>
</dbReference>
<dbReference type="GO" id="GO:0005886">
    <property type="term" value="C:plasma membrane"/>
    <property type="evidence" value="ECO:0007669"/>
    <property type="project" value="TreeGrafter"/>
</dbReference>
<keyword evidence="8" id="KW-0472">Membrane</keyword>
<sequence length="765" mass="83922">MLTAKNLNSIRIKSSIPIITLAVSIILLLVIFSWMLKMQEHSIQLQAEKFVQSISLTLNADRDLYQAKEAELNLLAHYGSFEEENKSRLENAQQVFDRYAKYQENMHDYPDVLAKSANFKSDFDAWKKQSDNLVAAIEQQASQAEILALRKKADHHFSALRDNLDKAGEAALSKSIEMREHLAQQLDQFQNIATAILGVILLGALWLGYSIPKNISRQLHHSIDTANTIANGNLSTQINIETRDETGQMLGAMKHVQDTLKSLLEDMQHMSQQHDAGNIDVNLDENKFQGDFRKMAIGVNTMVGEHINVNKKAMAVFESFGKGDFNAHIEKLPGKKAFINEAIEAVRHNLKTITDDTNMLIQAVTNGNLDKRADAKQLQGDWKQMIEGINRILDGIVHPLNEAISVLREIEQGNLTQTVTGDYKGHLNDFKQTVNNTVIKLSDVIDQTTYASQIVSQGSQEVAQGAMDLSQRVQQQAAAIEETSSTMEEMTSSVKSNAEQAKEAADVAQTVQGQSNTGSTVMKQTIEAMSAIQESSHKISDIVTLIDGIAFQTNLLALNAAVEAARAGDHGRGFAVVAGEVRSLAQKSADAAKEITGLITESVTRIDQGTQLASESGEVLSGINQSINEVTQMIEQIAQASSQQMEGIVQVHKAVNQIDEVTQQNAALVEQTAAAADSMNEQAESLDRNMTFFKTNQTMKLTQAAKRETLTKAVAEKSVPSQPQSTSPSKSVAKPASLPSTKKQNESKTEMTKASASSSNEWDEF</sequence>
<dbReference type="CDD" id="cd06225">
    <property type="entry name" value="HAMP"/>
    <property type="match status" value="1"/>
</dbReference>
<gene>
    <name evidence="11" type="primary">tar_4</name>
    <name evidence="11" type="ORF">GHNINEIG_00714</name>
</gene>
<dbReference type="Pfam" id="PF18575">
    <property type="entry name" value="HAMP_N3"/>
    <property type="match status" value="1"/>
</dbReference>
<keyword evidence="8" id="KW-0812">Transmembrane</keyword>
<evidence type="ECO:0000256" key="5">
    <source>
        <dbReference type="PROSITE-ProRule" id="PRU00284"/>
    </source>
</evidence>
<dbReference type="InterPro" id="IPR051310">
    <property type="entry name" value="MCP_chemotaxis"/>
</dbReference>
<dbReference type="EMBL" id="CP032096">
    <property type="protein sequence ID" value="QBZ82682.1"/>
    <property type="molecule type" value="Genomic_DNA"/>
</dbReference>
<dbReference type="SUPFAM" id="SSF158472">
    <property type="entry name" value="HAMP domain-like"/>
    <property type="match status" value="1"/>
</dbReference>
<evidence type="ECO:0000256" key="1">
    <source>
        <dbReference type="ARBA" id="ARBA00004370"/>
    </source>
</evidence>
<feature type="compositionally biased region" description="Low complexity" evidence="7">
    <location>
        <begin position="717"/>
        <end position="732"/>
    </location>
</feature>
<dbReference type="Gene3D" id="1.20.120.1530">
    <property type="match status" value="2"/>
</dbReference>
<dbReference type="Pfam" id="PF00015">
    <property type="entry name" value="MCPsignal"/>
    <property type="match status" value="1"/>
</dbReference>
<evidence type="ECO:0000259" key="9">
    <source>
        <dbReference type="PROSITE" id="PS50111"/>
    </source>
</evidence>
<dbReference type="Pfam" id="PF00672">
    <property type="entry name" value="HAMP"/>
    <property type="match status" value="1"/>
</dbReference>
<feature type="coiled-coil region" evidence="6">
    <location>
        <begin position="623"/>
        <end position="689"/>
    </location>
</feature>
<protein>
    <submittedName>
        <fullName evidence="11">Methyl-accepting chemotaxis protein II</fullName>
    </submittedName>
</protein>
<feature type="compositionally biased region" description="Polar residues" evidence="7">
    <location>
        <begin position="752"/>
        <end position="765"/>
    </location>
</feature>
<keyword evidence="6" id="KW-0175">Coiled coil</keyword>
<organism evidence="11 12">
    <name type="scientific">Hydrogenovibrio crunogenus</name>
    <dbReference type="NCBI Taxonomy" id="39765"/>
    <lineage>
        <taxon>Bacteria</taxon>
        <taxon>Pseudomonadati</taxon>
        <taxon>Pseudomonadota</taxon>
        <taxon>Gammaproteobacteria</taxon>
        <taxon>Thiotrichales</taxon>
        <taxon>Piscirickettsiaceae</taxon>
        <taxon>Hydrogenovibrio</taxon>
    </lineage>
</organism>
<evidence type="ECO:0000259" key="10">
    <source>
        <dbReference type="PROSITE" id="PS50885"/>
    </source>
</evidence>
<keyword evidence="3 5" id="KW-0807">Transducer</keyword>
<dbReference type="PANTHER" id="PTHR43531">
    <property type="entry name" value="PROTEIN ICFG"/>
    <property type="match status" value="1"/>
</dbReference>
<keyword evidence="12" id="KW-1185">Reference proteome</keyword>
<evidence type="ECO:0000256" key="7">
    <source>
        <dbReference type="SAM" id="MobiDB-lite"/>
    </source>
</evidence>
<dbReference type="PANTHER" id="PTHR43531:SF14">
    <property type="entry name" value="METHYL-ACCEPTING CHEMOTAXIS PROTEIN I-RELATED"/>
    <property type="match status" value="1"/>
</dbReference>
<dbReference type="Gene3D" id="1.10.287.950">
    <property type="entry name" value="Methyl-accepting chemotaxis protein"/>
    <property type="match status" value="1"/>
</dbReference>
<dbReference type="InterPro" id="IPR041395">
    <property type="entry name" value="McpB_HAMP_3rd"/>
</dbReference>
<feature type="region of interest" description="Disordered" evidence="7">
    <location>
        <begin position="713"/>
        <end position="765"/>
    </location>
</feature>
<dbReference type="FunFam" id="1.10.287.950:FF:000001">
    <property type="entry name" value="Methyl-accepting chemotaxis sensory transducer"/>
    <property type="match status" value="1"/>
</dbReference>
<dbReference type="InterPro" id="IPR004089">
    <property type="entry name" value="MCPsignal_dom"/>
</dbReference>
<accession>A0A4P7P0C5</accession>
<evidence type="ECO:0000256" key="2">
    <source>
        <dbReference type="ARBA" id="ARBA00022481"/>
    </source>
</evidence>
<evidence type="ECO:0000256" key="3">
    <source>
        <dbReference type="ARBA" id="ARBA00023224"/>
    </source>
</evidence>
<feature type="transmembrane region" description="Helical" evidence="8">
    <location>
        <begin position="16"/>
        <end position="36"/>
    </location>
</feature>
<name>A0A4P7P0C5_9GAMM</name>
<dbReference type="AlphaFoldDB" id="A0A4P7P0C5"/>
<comment type="subcellular location">
    <subcellularLocation>
        <location evidence="1">Membrane</location>
    </subcellularLocation>
</comment>
<dbReference type="GO" id="GO:0006935">
    <property type="term" value="P:chemotaxis"/>
    <property type="evidence" value="ECO:0007669"/>
    <property type="project" value="UniProtKB-KW"/>
</dbReference>
<evidence type="ECO:0000256" key="6">
    <source>
        <dbReference type="SAM" id="Coils"/>
    </source>
</evidence>
<dbReference type="SUPFAM" id="SSF58104">
    <property type="entry name" value="Methyl-accepting chemotaxis protein (MCP) signaling domain"/>
    <property type="match status" value="1"/>
</dbReference>
<evidence type="ECO:0000313" key="12">
    <source>
        <dbReference type="Proteomes" id="UP000296201"/>
    </source>
</evidence>
<dbReference type="GO" id="GO:0004888">
    <property type="term" value="F:transmembrane signaling receptor activity"/>
    <property type="evidence" value="ECO:0007669"/>
    <property type="project" value="TreeGrafter"/>
</dbReference>
<keyword evidence="2" id="KW-0488">Methylation</keyword>